<evidence type="ECO:0000256" key="3">
    <source>
        <dbReference type="ARBA" id="ARBA00022989"/>
    </source>
</evidence>
<comment type="subcellular location">
    <subcellularLocation>
        <location evidence="1">Membrane</location>
        <topology evidence="1">Multi-pass membrane protein</topology>
    </subcellularLocation>
</comment>
<feature type="domain" description="Yip1" evidence="6">
    <location>
        <begin position="8"/>
        <end position="162"/>
    </location>
</feature>
<dbReference type="OrthoDB" id="137882at2157"/>
<organism evidence="7 8">
    <name type="scientific">Methanosarcina barkeri 3</name>
    <dbReference type="NCBI Taxonomy" id="1434107"/>
    <lineage>
        <taxon>Archaea</taxon>
        <taxon>Methanobacteriati</taxon>
        <taxon>Methanobacteriota</taxon>
        <taxon>Stenosarchaea group</taxon>
        <taxon>Methanomicrobia</taxon>
        <taxon>Methanosarcinales</taxon>
        <taxon>Methanosarcinaceae</taxon>
        <taxon>Methanosarcina</taxon>
    </lineage>
</organism>
<gene>
    <name evidence="7" type="ORF">MSBR3_0401</name>
</gene>
<reference evidence="7" key="1">
    <citation type="submission" date="2014-07" db="EMBL/GenBank/DDBJ databases">
        <title>Methanogenic archaea and the global carbon cycle.</title>
        <authorList>
            <person name="Henriksen J.R."/>
            <person name="Luke J."/>
            <person name="Reinhart S."/>
            <person name="Benedict M.N."/>
            <person name="Youngblut N.D."/>
            <person name="Metcalf M.E."/>
            <person name="Whitaker R.J."/>
            <person name="Metcalf W.W."/>
        </authorList>
    </citation>
    <scope>NUCLEOTIDE SEQUENCE [LARGE SCALE GENOMIC DNA]</scope>
    <source>
        <strain evidence="7">3</strain>
    </source>
</reference>
<dbReference type="InterPro" id="IPR006977">
    <property type="entry name" value="Yip1_dom"/>
</dbReference>
<evidence type="ECO:0000256" key="5">
    <source>
        <dbReference type="SAM" id="Phobius"/>
    </source>
</evidence>
<dbReference type="KEGG" id="mbak:MSBR3_0401"/>
<evidence type="ECO:0000259" key="6">
    <source>
        <dbReference type="Pfam" id="PF04893"/>
    </source>
</evidence>
<accession>A0A0E3SFB3</accession>
<dbReference type="GeneID" id="24787861"/>
<feature type="transmembrane region" description="Helical" evidence="5">
    <location>
        <begin position="31"/>
        <end position="53"/>
    </location>
</feature>
<proteinExistence type="predicted"/>
<protein>
    <recommendedName>
        <fullName evidence="6">Yip1 domain-containing protein</fullName>
    </recommendedName>
</protein>
<dbReference type="STRING" id="1434107.MSBR3_0401"/>
<dbReference type="PATRIC" id="fig|1434107.4.peg.525"/>
<name>A0A0E3SFB3_METBA</name>
<dbReference type="Pfam" id="PF04893">
    <property type="entry name" value="Yip1"/>
    <property type="match status" value="1"/>
</dbReference>
<dbReference type="EMBL" id="CP009517">
    <property type="protein sequence ID" value="AKB80979.1"/>
    <property type="molecule type" value="Genomic_DNA"/>
</dbReference>
<feature type="transmembrane region" description="Helical" evidence="5">
    <location>
        <begin position="109"/>
        <end position="132"/>
    </location>
</feature>
<evidence type="ECO:0000256" key="1">
    <source>
        <dbReference type="ARBA" id="ARBA00004141"/>
    </source>
</evidence>
<dbReference type="GO" id="GO:0016020">
    <property type="term" value="C:membrane"/>
    <property type="evidence" value="ECO:0007669"/>
    <property type="project" value="UniProtKB-SubCell"/>
</dbReference>
<dbReference type="Proteomes" id="UP000033066">
    <property type="component" value="Chromosome"/>
</dbReference>
<keyword evidence="8" id="KW-1185">Reference proteome</keyword>
<dbReference type="HOGENOM" id="CLU_118418_0_0_2"/>
<evidence type="ECO:0000256" key="2">
    <source>
        <dbReference type="ARBA" id="ARBA00022692"/>
    </source>
</evidence>
<feature type="transmembrane region" description="Helical" evidence="5">
    <location>
        <begin position="65"/>
        <end position="89"/>
    </location>
</feature>
<keyword evidence="4 5" id="KW-0472">Membrane</keyword>
<sequence length="176" mass="19434">MNYIKTWKEVILKPAEFFMKMPTSGGYADPLTFAAISYIISWLLSLLVFFSVLTMEDSGFSFSEFGRISMIVGVGLFLVFVSLLILSLIANLLYRALGGTGSYEGTVRFASYASAALVFLAVPYVVSVAVVYEMCLLIMGGMFVHNVSMRKSIIAVFLSFFLPSTIWTLAILFGFV</sequence>
<keyword evidence="2 5" id="KW-0812">Transmembrane</keyword>
<keyword evidence="3 5" id="KW-1133">Transmembrane helix</keyword>
<evidence type="ECO:0000313" key="7">
    <source>
        <dbReference type="EMBL" id="AKB80979.1"/>
    </source>
</evidence>
<dbReference type="AlphaFoldDB" id="A0A0E3SFB3"/>
<evidence type="ECO:0000256" key="4">
    <source>
        <dbReference type="ARBA" id="ARBA00023136"/>
    </source>
</evidence>
<evidence type="ECO:0000313" key="8">
    <source>
        <dbReference type="Proteomes" id="UP000033066"/>
    </source>
</evidence>
<dbReference type="RefSeq" id="WP_048106174.1">
    <property type="nucleotide sequence ID" value="NZ_CP009517.1"/>
</dbReference>
<feature type="transmembrane region" description="Helical" evidence="5">
    <location>
        <begin position="153"/>
        <end position="175"/>
    </location>
</feature>